<organism evidence="3 4">
    <name type="scientific">Sphingomonas lenta</name>
    <dbReference type="NCBI Taxonomy" id="1141887"/>
    <lineage>
        <taxon>Bacteria</taxon>
        <taxon>Pseudomonadati</taxon>
        <taxon>Pseudomonadota</taxon>
        <taxon>Alphaproteobacteria</taxon>
        <taxon>Sphingomonadales</taxon>
        <taxon>Sphingomonadaceae</taxon>
        <taxon>Sphingomonas</taxon>
    </lineage>
</organism>
<keyword evidence="4" id="KW-1185">Reference proteome</keyword>
<dbReference type="GO" id="GO:0032784">
    <property type="term" value="P:regulation of DNA-templated transcription elongation"/>
    <property type="evidence" value="ECO:0007669"/>
    <property type="project" value="InterPro"/>
</dbReference>
<sequence>MSVAFRRESDEEHLEPKFELPIPPGPNLVTPRGKQLIDAKVEELEAAVAAEADEPRRQSFERDLRYWRTRRATAELAEPPAPGEVGIGSRVTFRQGTQARTIEIVGTDEADPATGRIGFQAPLARVLLGAVEGERVDFNGVVEALEILEVASDEKA</sequence>
<dbReference type="InterPro" id="IPR001437">
    <property type="entry name" value="Tscrpt_elong_fac_GreA/B_C"/>
</dbReference>
<dbReference type="PANTHER" id="PTHR30437:SF6">
    <property type="entry name" value="TRANSCRIPTION ELONGATION FACTOR GREB"/>
    <property type="match status" value="1"/>
</dbReference>
<dbReference type="InterPro" id="IPR023459">
    <property type="entry name" value="Tscrpt_elong_fac_GreA/B_fam"/>
</dbReference>
<dbReference type="EMBL" id="NSLI01000001">
    <property type="protein sequence ID" value="PAX09649.1"/>
    <property type="molecule type" value="Genomic_DNA"/>
</dbReference>
<dbReference type="OrthoDB" id="8537952at2"/>
<feature type="region of interest" description="Disordered" evidence="1">
    <location>
        <begin position="1"/>
        <end position="31"/>
    </location>
</feature>
<accession>A0A2A2SK99</accession>
<dbReference type="PANTHER" id="PTHR30437">
    <property type="entry name" value="TRANSCRIPTION ELONGATION FACTOR GREA"/>
    <property type="match status" value="1"/>
</dbReference>
<dbReference type="RefSeq" id="WP_095996757.1">
    <property type="nucleotide sequence ID" value="NZ_NSLI01000001.1"/>
</dbReference>
<keyword evidence="3" id="KW-0418">Kinase</keyword>
<dbReference type="SUPFAM" id="SSF54534">
    <property type="entry name" value="FKBP-like"/>
    <property type="match status" value="1"/>
</dbReference>
<dbReference type="GO" id="GO:0016301">
    <property type="term" value="F:kinase activity"/>
    <property type="evidence" value="ECO:0007669"/>
    <property type="project" value="UniProtKB-KW"/>
</dbReference>
<evidence type="ECO:0000313" key="3">
    <source>
        <dbReference type="EMBL" id="PAX09649.1"/>
    </source>
</evidence>
<dbReference type="InterPro" id="IPR036953">
    <property type="entry name" value="GreA/GreB_C_sf"/>
</dbReference>
<feature type="compositionally biased region" description="Basic and acidic residues" evidence="1">
    <location>
        <begin position="1"/>
        <end position="18"/>
    </location>
</feature>
<evidence type="ECO:0000256" key="1">
    <source>
        <dbReference type="SAM" id="MobiDB-lite"/>
    </source>
</evidence>
<dbReference type="Pfam" id="PF01272">
    <property type="entry name" value="GreA_GreB"/>
    <property type="match status" value="1"/>
</dbReference>
<protein>
    <submittedName>
        <fullName evidence="3">Nucleoside-diphosphate kinase</fullName>
    </submittedName>
</protein>
<feature type="domain" description="Transcription elongation factor GreA/GreB C-terminal" evidence="2">
    <location>
        <begin position="83"/>
        <end position="150"/>
    </location>
</feature>
<dbReference type="GO" id="GO:0070063">
    <property type="term" value="F:RNA polymerase binding"/>
    <property type="evidence" value="ECO:0007669"/>
    <property type="project" value="InterPro"/>
</dbReference>
<reference evidence="4" key="1">
    <citation type="submission" date="2017-09" db="EMBL/GenBank/DDBJ databases">
        <authorList>
            <person name="Feng G."/>
            <person name="Zhu H."/>
        </authorList>
    </citation>
    <scope>NUCLEOTIDE SEQUENCE [LARGE SCALE GENOMIC DNA]</scope>
    <source>
        <strain evidence="4">1PNM-20</strain>
    </source>
</reference>
<dbReference type="Proteomes" id="UP000218151">
    <property type="component" value="Unassembled WGS sequence"/>
</dbReference>
<comment type="caution">
    <text evidence="3">The sequence shown here is derived from an EMBL/GenBank/DDBJ whole genome shotgun (WGS) entry which is preliminary data.</text>
</comment>
<dbReference type="Gene3D" id="3.10.50.30">
    <property type="entry name" value="Transcription elongation factor, GreA/GreB, C-terminal domain"/>
    <property type="match status" value="1"/>
</dbReference>
<dbReference type="GO" id="GO:0003677">
    <property type="term" value="F:DNA binding"/>
    <property type="evidence" value="ECO:0007669"/>
    <property type="project" value="InterPro"/>
</dbReference>
<keyword evidence="3" id="KW-0808">Transferase</keyword>
<evidence type="ECO:0000259" key="2">
    <source>
        <dbReference type="Pfam" id="PF01272"/>
    </source>
</evidence>
<name>A0A2A2SK99_9SPHN</name>
<dbReference type="AlphaFoldDB" id="A0A2A2SK99"/>
<dbReference type="GO" id="GO:0006354">
    <property type="term" value="P:DNA-templated transcription elongation"/>
    <property type="evidence" value="ECO:0007669"/>
    <property type="project" value="TreeGrafter"/>
</dbReference>
<proteinExistence type="predicted"/>
<evidence type="ECO:0000313" key="4">
    <source>
        <dbReference type="Proteomes" id="UP000218151"/>
    </source>
</evidence>
<gene>
    <name evidence="3" type="ORF">CKY28_02630</name>
</gene>